<evidence type="ECO:0000259" key="1">
    <source>
        <dbReference type="PROSITE" id="PS50943"/>
    </source>
</evidence>
<dbReference type="Pfam" id="PF01381">
    <property type="entry name" value="HTH_3"/>
    <property type="match status" value="1"/>
</dbReference>
<dbReference type="EMBL" id="DYVY01000079">
    <property type="protein sequence ID" value="HJF94148.1"/>
    <property type="molecule type" value="Genomic_DNA"/>
</dbReference>
<dbReference type="InterPro" id="IPR001387">
    <property type="entry name" value="Cro/C1-type_HTH"/>
</dbReference>
<dbReference type="SMART" id="SM00530">
    <property type="entry name" value="HTH_XRE"/>
    <property type="match status" value="1"/>
</dbReference>
<gene>
    <name evidence="2" type="ORF">K8V82_05085</name>
</gene>
<feature type="domain" description="HTH cro/C1-type" evidence="1">
    <location>
        <begin position="10"/>
        <end position="64"/>
    </location>
</feature>
<sequence>MDYKMLGKRLKEIRKMRDMSQQDLSYEIEYSIPHISHVENGSTKASLDFVVKAANALGTTTDHLLCDSLEDSGSVYLGEISQELEQLDGAQLKIIRRMIRDMKENLEENM</sequence>
<name>A0A921LEE0_9FIRM</name>
<dbReference type="Proteomes" id="UP000769156">
    <property type="component" value="Unassembled WGS sequence"/>
</dbReference>
<comment type="caution">
    <text evidence="2">The sequence shown here is derived from an EMBL/GenBank/DDBJ whole genome shotgun (WGS) entry which is preliminary data.</text>
</comment>
<dbReference type="SUPFAM" id="SSF47413">
    <property type="entry name" value="lambda repressor-like DNA-binding domains"/>
    <property type="match status" value="1"/>
</dbReference>
<protein>
    <submittedName>
        <fullName evidence="2">Helix-turn-helix transcriptional regulator</fullName>
    </submittedName>
</protein>
<accession>A0A921LEE0</accession>
<evidence type="ECO:0000313" key="3">
    <source>
        <dbReference type="Proteomes" id="UP000769156"/>
    </source>
</evidence>
<dbReference type="GO" id="GO:0003677">
    <property type="term" value="F:DNA binding"/>
    <property type="evidence" value="ECO:0007669"/>
    <property type="project" value="InterPro"/>
</dbReference>
<dbReference type="Gene3D" id="1.10.260.40">
    <property type="entry name" value="lambda repressor-like DNA-binding domains"/>
    <property type="match status" value="1"/>
</dbReference>
<dbReference type="OrthoDB" id="2034592at2"/>
<reference evidence="2" key="2">
    <citation type="submission" date="2021-09" db="EMBL/GenBank/DDBJ databases">
        <authorList>
            <person name="Gilroy R."/>
        </authorList>
    </citation>
    <scope>NUCLEOTIDE SEQUENCE</scope>
    <source>
        <strain evidence="2">ChiSjej5B23-16112</strain>
    </source>
</reference>
<dbReference type="InterPro" id="IPR010982">
    <property type="entry name" value="Lambda_DNA-bd_dom_sf"/>
</dbReference>
<organism evidence="2 3">
    <name type="scientific">Lachnoclostridium phocaeense</name>
    <dbReference type="NCBI Taxonomy" id="1871021"/>
    <lineage>
        <taxon>Bacteria</taxon>
        <taxon>Bacillati</taxon>
        <taxon>Bacillota</taxon>
        <taxon>Clostridia</taxon>
        <taxon>Lachnospirales</taxon>
        <taxon>Lachnospiraceae</taxon>
    </lineage>
</organism>
<reference evidence="2" key="1">
    <citation type="journal article" date="2021" name="PeerJ">
        <title>Extensive microbial diversity within the chicken gut microbiome revealed by metagenomics and culture.</title>
        <authorList>
            <person name="Gilroy R."/>
            <person name="Ravi A."/>
            <person name="Getino M."/>
            <person name="Pursley I."/>
            <person name="Horton D.L."/>
            <person name="Alikhan N.F."/>
            <person name="Baker D."/>
            <person name="Gharbi K."/>
            <person name="Hall N."/>
            <person name="Watson M."/>
            <person name="Adriaenssens E.M."/>
            <person name="Foster-Nyarko E."/>
            <person name="Jarju S."/>
            <person name="Secka A."/>
            <person name="Antonio M."/>
            <person name="Oren A."/>
            <person name="Chaudhuri R.R."/>
            <person name="La Ragione R."/>
            <person name="Hildebrand F."/>
            <person name="Pallen M.J."/>
        </authorList>
    </citation>
    <scope>NUCLEOTIDE SEQUENCE</scope>
    <source>
        <strain evidence="2">ChiSjej5B23-16112</strain>
    </source>
</reference>
<evidence type="ECO:0000313" key="2">
    <source>
        <dbReference type="EMBL" id="HJF94148.1"/>
    </source>
</evidence>
<dbReference type="RefSeq" id="WP_157888381.1">
    <property type="nucleotide sequence ID" value="NZ_CALKQL010000041.1"/>
</dbReference>
<proteinExistence type="predicted"/>
<dbReference type="AlphaFoldDB" id="A0A921LEE0"/>
<dbReference type="PROSITE" id="PS50943">
    <property type="entry name" value="HTH_CROC1"/>
    <property type="match status" value="1"/>
</dbReference>
<dbReference type="CDD" id="cd00093">
    <property type="entry name" value="HTH_XRE"/>
    <property type="match status" value="1"/>
</dbReference>